<protein>
    <recommendedName>
        <fullName evidence="2">CCR4-Not complex component Not N-terminal domain-containing protein</fullName>
    </recommendedName>
</protein>
<sequence>MSTFSSCKTFKAQDTKVYDTDNSNQKEKFEADLKKDIKKLQRYTDQIKTWIRSSEINDKKDLKEKAKSETRDWLNNTVSELESQIDSFEAEMDGLSVKKGKTRVLMERRGGYGQEYINRYKTMTRFHHQRVPLVILVCGTTCVRKSTIATQLGQRLNLPNVLQMDMVYELLRTSTEWIVPGWRLGWFVTTYPNGIFKNAKNIERLNKYFDICGGPATFIQAAVPRICHTPEPDGGNVRGLV</sequence>
<dbReference type="Pfam" id="PF04065">
    <property type="entry name" value="Not3"/>
    <property type="match status" value="1"/>
</dbReference>
<dbReference type="GO" id="GO:0005634">
    <property type="term" value="C:nucleus"/>
    <property type="evidence" value="ECO:0007669"/>
    <property type="project" value="InterPro"/>
</dbReference>
<comment type="caution">
    <text evidence="3">The sequence shown here is derived from an EMBL/GenBank/DDBJ whole genome shotgun (WGS) entry which is preliminary data.</text>
</comment>
<organism evidence="3 4">
    <name type="scientific">Lactuca virosa</name>
    <dbReference type="NCBI Taxonomy" id="75947"/>
    <lineage>
        <taxon>Eukaryota</taxon>
        <taxon>Viridiplantae</taxon>
        <taxon>Streptophyta</taxon>
        <taxon>Embryophyta</taxon>
        <taxon>Tracheophyta</taxon>
        <taxon>Spermatophyta</taxon>
        <taxon>Magnoliopsida</taxon>
        <taxon>eudicotyledons</taxon>
        <taxon>Gunneridae</taxon>
        <taxon>Pentapetalae</taxon>
        <taxon>asterids</taxon>
        <taxon>campanulids</taxon>
        <taxon>Asterales</taxon>
        <taxon>Asteraceae</taxon>
        <taxon>Cichorioideae</taxon>
        <taxon>Cichorieae</taxon>
        <taxon>Lactucinae</taxon>
        <taxon>Lactuca</taxon>
    </lineage>
</organism>
<proteinExistence type="predicted"/>
<evidence type="ECO:0000313" key="4">
    <source>
        <dbReference type="Proteomes" id="UP001157418"/>
    </source>
</evidence>
<evidence type="ECO:0000259" key="2">
    <source>
        <dbReference type="Pfam" id="PF04065"/>
    </source>
</evidence>
<dbReference type="PANTHER" id="PTHR33477:SF2">
    <property type="entry name" value="2-PHOSPHOGLYCERATE KINASE"/>
    <property type="match status" value="1"/>
</dbReference>
<dbReference type="InterPro" id="IPR007207">
    <property type="entry name" value="Not_N"/>
</dbReference>
<reference evidence="3 4" key="1">
    <citation type="submission" date="2022-01" db="EMBL/GenBank/DDBJ databases">
        <authorList>
            <person name="Xiong W."/>
            <person name="Schranz E."/>
        </authorList>
    </citation>
    <scope>NUCLEOTIDE SEQUENCE [LARGE SCALE GENOMIC DNA]</scope>
</reference>
<dbReference type="EMBL" id="CAKMRJ010000451">
    <property type="protein sequence ID" value="CAH1419647.1"/>
    <property type="molecule type" value="Genomic_DNA"/>
</dbReference>
<keyword evidence="4" id="KW-1185">Reference proteome</keyword>
<dbReference type="AlphaFoldDB" id="A0AAU9LZ67"/>
<accession>A0AAU9LZ67</accession>
<dbReference type="Gene3D" id="3.40.640.10">
    <property type="entry name" value="Type I PLP-dependent aspartate aminotransferase-like (Major domain)"/>
    <property type="match status" value="1"/>
</dbReference>
<dbReference type="InterPro" id="IPR015421">
    <property type="entry name" value="PyrdxlP-dep_Trfase_major"/>
</dbReference>
<name>A0AAU9LZ67_9ASTR</name>
<dbReference type="GO" id="GO:0006355">
    <property type="term" value="P:regulation of DNA-templated transcription"/>
    <property type="evidence" value="ECO:0007669"/>
    <property type="project" value="InterPro"/>
</dbReference>
<feature type="coiled-coil region" evidence="1">
    <location>
        <begin position="71"/>
        <end position="98"/>
    </location>
</feature>
<feature type="domain" description="CCR4-Not complex component Not N-terminal" evidence="2">
    <location>
        <begin position="7"/>
        <end position="67"/>
    </location>
</feature>
<dbReference type="Proteomes" id="UP001157418">
    <property type="component" value="Unassembled WGS sequence"/>
</dbReference>
<dbReference type="PANTHER" id="PTHR33477">
    <property type="entry name" value="P-LOOP NTPASE DOMAIN-CONTAINING PROTEIN LPA1 HOMOLOG 1"/>
    <property type="match status" value="1"/>
</dbReference>
<keyword evidence="1" id="KW-0175">Coiled coil</keyword>
<gene>
    <name evidence="3" type="ORF">LVIROSA_LOCUS7164</name>
</gene>
<evidence type="ECO:0000256" key="1">
    <source>
        <dbReference type="SAM" id="Coils"/>
    </source>
</evidence>
<evidence type="ECO:0000313" key="3">
    <source>
        <dbReference type="EMBL" id="CAH1419647.1"/>
    </source>
</evidence>